<accession>A0ABD1RTB9</accession>
<dbReference type="EMBL" id="JBFOLK010000008">
    <property type="protein sequence ID" value="KAL2491670.1"/>
    <property type="molecule type" value="Genomic_DNA"/>
</dbReference>
<evidence type="ECO:0000256" key="1">
    <source>
        <dbReference type="SAM" id="MobiDB-lite"/>
    </source>
</evidence>
<organism evidence="2 3">
    <name type="scientific">Abeliophyllum distichum</name>
    <dbReference type="NCBI Taxonomy" id="126358"/>
    <lineage>
        <taxon>Eukaryota</taxon>
        <taxon>Viridiplantae</taxon>
        <taxon>Streptophyta</taxon>
        <taxon>Embryophyta</taxon>
        <taxon>Tracheophyta</taxon>
        <taxon>Spermatophyta</taxon>
        <taxon>Magnoliopsida</taxon>
        <taxon>eudicotyledons</taxon>
        <taxon>Gunneridae</taxon>
        <taxon>Pentapetalae</taxon>
        <taxon>asterids</taxon>
        <taxon>lamiids</taxon>
        <taxon>Lamiales</taxon>
        <taxon>Oleaceae</taxon>
        <taxon>Forsythieae</taxon>
        <taxon>Abeliophyllum</taxon>
    </lineage>
</organism>
<feature type="region of interest" description="Disordered" evidence="1">
    <location>
        <begin position="1"/>
        <end position="23"/>
    </location>
</feature>
<proteinExistence type="predicted"/>
<sequence length="102" mass="11911">MEFSAEDFKSIDESVNKNENSDMKGKWKAITPIPFIVEDELTFQPTLKRIIKPSSCVQSPYVKSYRSKGEVHPIDPTLSFQYKFFLNSPDLSDYTVFEKWYS</sequence>
<dbReference type="Proteomes" id="UP001604336">
    <property type="component" value="Unassembled WGS sequence"/>
</dbReference>
<name>A0ABD1RTB9_9LAMI</name>
<comment type="caution">
    <text evidence="2">The sequence shown here is derived from an EMBL/GenBank/DDBJ whole genome shotgun (WGS) entry which is preliminary data.</text>
</comment>
<dbReference type="AlphaFoldDB" id="A0ABD1RTB9"/>
<evidence type="ECO:0000313" key="3">
    <source>
        <dbReference type="Proteomes" id="UP001604336"/>
    </source>
</evidence>
<protein>
    <submittedName>
        <fullName evidence="2">Uncharacterized protein</fullName>
    </submittedName>
</protein>
<evidence type="ECO:0000313" key="2">
    <source>
        <dbReference type="EMBL" id="KAL2491670.1"/>
    </source>
</evidence>
<reference evidence="3" key="1">
    <citation type="submission" date="2024-07" db="EMBL/GenBank/DDBJ databases">
        <title>Two chromosome-level genome assemblies of Korean endemic species Abeliophyllum distichum and Forsythia ovata (Oleaceae).</title>
        <authorList>
            <person name="Jang H."/>
        </authorList>
    </citation>
    <scope>NUCLEOTIDE SEQUENCE [LARGE SCALE GENOMIC DNA]</scope>
</reference>
<keyword evidence="3" id="KW-1185">Reference proteome</keyword>
<gene>
    <name evidence="2" type="ORF">Adt_27298</name>
</gene>